<accession>A0AA38TMQ2</accession>
<keyword evidence="3" id="KW-0713">Self-incompatibility</keyword>
<feature type="transmembrane region" description="Helical" evidence="6">
    <location>
        <begin position="39"/>
        <end position="60"/>
    </location>
</feature>
<comment type="caution">
    <text evidence="7">The sequence shown here is derived from an EMBL/GenBank/DDBJ whole genome shotgun (WGS) entry which is preliminary data.</text>
</comment>
<name>A0AA38TMQ2_9ASTR</name>
<dbReference type="InterPro" id="IPR010264">
    <property type="entry name" value="Self-incomp_S1"/>
</dbReference>
<evidence type="ECO:0008006" key="9">
    <source>
        <dbReference type="Google" id="ProtNLM"/>
    </source>
</evidence>
<organism evidence="7 8">
    <name type="scientific">Centaurea solstitialis</name>
    <name type="common">yellow star-thistle</name>
    <dbReference type="NCBI Taxonomy" id="347529"/>
    <lineage>
        <taxon>Eukaryota</taxon>
        <taxon>Viridiplantae</taxon>
        <taxon>Streptophyta</taxon>
        <taxon>Embryophyta</taxon>
        <taxon>Tracheophyta</taxon>
        <taxon>Spermatophyta</taxon>
        <taxon>Magnoliopsida</taxon>
        <taxon>eudicotyledons</taxon>
        <taxon>Gunneridae</taxon>
        <taxon>Pentapetalae</taxon>
        <taxon>asterids</taxon>
        <taxon>campanulids</taxon>
        <taxon>Asterales</taxon>
        <taxon>Asteraceae</taxon>
        <taxon>Carduoideae</taxon>
        <taxon>Cardueae</taxon>
        <taxon>Centaureinae</taxon>
        <taxon>Centaurea</taxon>
    </lineage>
</organism>
<comment type="similarity">
    <text evidence="2">Belongs to the plant self-incompatibility (S1) protein family.</text>
</comment>
<keyword evidence="6" id="KW-0472">Membrane</keyword>
<keyword evidence="6" id="KW-1133">Transmembrane helix</keyword>
<evidence type="ECO:0000313" key="7">
    <source>
        <dbReference type="EMBL" id="KAJ9553298.1"/>
    </source>
</evidence>
<evidence type="ECO:0000256" key="3">
    <source>
        <dbReference type="ARBA" id="ARBA00022471"/>
    </source>
</evidence>
<dbReference type="AlphaFoldDB" id="A0AA38TMQ2"/>
<reference evidence="7" key="1">
    <citation type="submission" date="2023-03" db="EMBL/GenBank/DDBJ databases">
        <title>Chromosome-scale reference genome and RAD-based genetic map of yellow starthistle (Centaurea solstitialis) reveal putative structural variation and QTLs associated with invader traits.</title>
        <authorList>
            <person name="Reatini B."/>
            <person name="Cang F.A."/>
            <person name="Jiang Q."/>
            <person name="Mckibben M.T.W."/>
            <person name="Barker M.S."/>
            <person name="Rieseberg L.H."/>
            <person name="Dlugosch K.M."/>
        </authorList>
    </citation>
    <scope>NUCLEOTIDE SEQUENCE</scope>
    <source>
        <strain evidence="7">CAN-66</strain>
        <tissue evidence="7">Leaf</tissue>
    </source>
</reference>
<keyword evidence="5" id="KW-0732">Signal</keyword>
<evidence type="ECO:0000256" key="6">
    <source>
        <dbReference type="SAM" id="Phobius"/>
    </source>
</evidence>
<evidence type="ECO:0000256" key="5">
    <source>
        <dbReference type="ARBA" id="ARBA00022729"/>
    </source>
</evidence>
<dbReference type="GO" id="GO:0005576">
    <property type="term" value="C:extracellular region"/>
    <property type="evidence" value="ECO:0007669"/>
    <property type="project" value="UniProtKB-SubCell"/>
</dbReference>
<keyword evidence="4" id="KW-0964">Secreted</keyword>
<evidence type="ECO:0000256" key="2">
    <source>
        <dbReference type="ARBA" id="ARBA00005581"/>
    </source>
</evidence>
<protein>
    <recommendedName>
        <fullName evidence="9">S-protein homolog</fullName>
    </recommendedName>
</protein>
<gene>
    <name evidence="7" type="ORF">OSB04_017343</name>
</gene>
<dbReference type="GO" id="GO:0060320">
    <property type="term" value="P:rejection of self pollen"/>
    <property type="evidence" value="ECO:0007669"/>
    <property type="project" value="UniProtKB-KW"/>
</dbReference>
<sequence>MGSTYSHNVEQKACAWMFFTISERAVSRKLKLIRYSRTLTLHIMSFTLTHRSLMIMLLIWDAYAFSMAANNHKGNTLLDKYDLHIINVEVGDLRVHCMSTDDDIGDKELTPGQFFHWSFRQSFLFTTHFTCVFRSMTSDGTEIKSVTFDVFDYYISILCGDQHESNNCYWLVKDDGFYFSKDSGSIPYEFSFEQKRYYKYRQIRPVDMHEIFKLRDYIEDAYRKVDDRPVSKILDQYEVHIIDGDVNNLDARCKSKDDDLGNQRMAPNQFFHWKFRQNIFQTTLFHCDFQWTTHHNQEVKNKSFIVFDFGVANICGNQDIINNCYWLVRADGFYISKTNKPFPTGWRFMYSWPSISKLQNWSLWFAKNNEFGP</sequence>
<dbReference type="EMBL" id="JARYMX010000004">
    <property type="protein sequence ID" value="KAJ9553298.1"/>
    <property type="molecule type" value="Genomic_DNA"/>
</dbReference>
<keyword evidence="8" id="KW-1185">Reference proteome</keyword>
<evidence type="ECO:0000256" key="4">
    <source>
        <dbReference type="ARBA" id="ARBA00022525"/>
    </source>
</evidence>
<evidence type="ECO:0000256" key="1">
    <source>
        <dbReference type="ARBA" id="ARBA00004613"/>
    </source>
</evidence>
<dbReference type="PANTHER" id="PTHR31232">
    <property type="match status" value="1"/>
</dbReference>
<dbReference type="Pfam" id="PF05938">
    <property type="entry name" value="Self-incomp_S1"/>
    <property type="match status" value="2"/>
</dbReference>
<comment type="subcellular location">
    <subcellularLocation>
        <location evidence="1">Secreted</location>
    </subcellularLocation>
</comment>
<keyword evidence="6" id="KW-0812">Transmembrane</keyword>
<evidence type="ECO:0000313" key="8">
    <source>
        <dbReference type="Proteomes" id="UP001172457"/>
    </source>
</evidence>
<dbReference type="Proteomes" id="UP001172457">
    <property type="component" value="Chromosome 4"/>
</dbReference>
<dbReference type="PANTHER" id="PTHR31232:SF155">
    <property type="entry name" value="PLANT SELF-INCOMPATIBILITY PROTEIN S1 FAMILY"/>
    <property type="match status" value="1"/>
</dbReference>
<proteinExistence type="inferred from homology"/>